<keyword evidence="2" id="KW-0808">Transferase</keyword>
<dbReference type="STRING" id="161398.PP2015_1483"/>
<dbReference type="PATRIC" id="fig|161398.10.peg.1507"/>
<keyword evidence="2" id="KW-0012">Acyltransferase</keyword>
<keyword evidence="3" id="KW-1185">Reference proteome</keyword>
<gene>
    <name evidence="2" type="ORF">PP2015_1483</name>
</gene>
<name>A0A0S2K1R9_9GAMM</name>
<evidence type="ECO:0000259" key="1">
    <source>
        <dbReference type="PROSITE" id="PS51186"/>
    </source>
</evidence>
<organism evidence="2 3">
    <name type="scientific">Pseudoalteromonas phenolica</name>
    <dbReference type="NCBI Taxonomy" id="161398"/>
    <lineage>
        <taxon>Bacteria</taxon>
        <taxon>Pseudomonadati</taxon>
        <taxon>Pseudomonadota</taxon>
        <taxon>Gammaproteobacteria</taxon>
        <taxon>Alteromonadales</taxon>
        <taxon>Pseudoalteromonadaceae</taxon>
        <taxon>Pseudoalteromonas</taxon>
    </lineage>
</organism>
<evidence type="ECO:0000313" key="2">
    <source>
        <dbReference type="EMBL" id="ALO41987.1"/>
    </source>
</evidence>
<proteinExistence type="predicted"/>
<dbReference type="Gene3D" id="3.40.630.30">
    <property type="match status" value="1"/>
</dbReference>
<reference evidence="2 3" key="1">
    <citation type="submission" date="2015-11" db="EMBL/GenBank/DDBJ databases">
        <authorList>
            <person name="Zhang Y."/>
            <person name="Guo Z."/>
        </authorList>
    </citation>
    <scope>NUCLEOTIDE SEQUENCE [LARGE SCALE GENOMIC DNA]</scope>
    <source>
        <strain evidence="2 3">KCTC 12086</strain>
    </source>
</reference>
<dbReference type="EMBL" id="CP013187">
    <property type="protein sequence ID" value="ALO41987.1"/>
    <property type="molecule type" value="Genomic_DNA"/>
</dbReference>
<dbReference type="PROSITE" id="PS51186">
    <property type="entry name" value="GNAT"/>
    <property type="match status" value="1"/>
</dbReference>
<feature type="domain" description="N-acetyltransferase" evidence="1">
    <location>
        <begin position="3"/>
        <end position="141"/>
    </location>
</feature>
<accession>A0A0S2K1R9</accession>
<dbReference type="OrthoDB" id="9803192at2"/>
<dbReference type="AlphaFoldDB" id="A0A0S2K1R9"/>
<sequence length="152" mass="17371">MVYHVTKVNWFEQQTLLTELREKVFVYELNLPKKVEFDALDKKSEHAIIYDDTNTPIGTGRLCPNGLISRVAIISQHRNKEAFYAILNYLVVIAKDKGLNNIYINSVLDEVPAFVEYGFSKKGGVFMEAGIPRQQLCCPVNDFNAEPFTMLH</sequence>
<evidence type="ECO:0000313" key="3">
    <source>
        <dbReference type="Proteomes" id="UP000061457"/>
    </source>
</evidence>
<protein>
    <submittedName>
        <fullName evidence="2">Putative acyltransferase</fullName>
    </submittedName>
</protein>
<dbReference type="KEGG" id="pphe:PP2015_1483"/>
<dbReference type="GO" id="GO:0016747">
    <property type="term" value="F:acyltransferase activity, transferring groups other than amino-acyl groups"/>
    <property type="evidence" value="ECO:0007669"/>
    <property type="project" value="InterPro"/>
</dbReference>
<dbReference type="Proteomes" id="UP000061457">
    <property type="component" value="Chromosome I"/>
</dbReference>
<dbReference type="InterPro" id="IPR000182">
    <property type="entry name" value="GNAT_dom"/>
</dbReference>
<dbReference type="RefSeq" id="WP_058029677.1">
    <property type="nucleotide sequence ID" value="NZ_CP013187.1"/>
</dbReference>
<dbReference type="InterPro" id="IPR016181">
    <property type="entry name" value="Acyl_CoA_acyltransferase"/>
</dbReference>
<dbReference type="SUPFAM" id="SSF55729">
    <property type="entry name" value="Acyl-CoA N-acyltransferases (Nat)"/>
    <property type="match status" value="1"/>
</dbReference>